<accession>A0A2H3C7I9</accession>
<feature type="signal peptide" evidence="1">
    <location>
        <begin position="1"/>
        <end position="20"/>
    </location>
</feature>
<dbReference type="SUPFAM" id="SSF52047">
    <property type="entry name" value="RNI-like"/>
    <property type="match status" value="1"/>
</dbReference>
<reference evidence="3" key="1">
    <citation type="journal article" date="2017" name="Nat. Ecol. Evol.">
        <title>Genome expansion and lineage-specific genetic innovations in the forest pathogenic fungi Armillaria.</title>
        <authorList>
            <person name="Sipos G."/>
            <person name="Prasanna A.N."/>
            <person name="Walter M.C."/>
            <person name="O'Connor E."/>
            <person name="Balint B."/>
            <person name="Krizsan K."/>
            <person name="Kiss B."/>
            <person name="Hess J."/>
            <person name="Varga T."/>
            <person name="Slot J."/>
            <person name="Riley R."/>
            <person name="Boka B."/>
            <person name="Rigling D."/>
            <person name="Barry K."/>
            <person name="Lee J."/>
            <person name="Mihaltcheva S."/>
            <person name="LaButti K."/>
            <person name="Lipzen A."/>
            <person name="Waldron R."/>
            <person name="Moloney N.M."/>
            <person name="Sperisen C."/>
            <person name="Kredics L."/>
            <person name="Vagvoelgyi C."/>
            <person name="Patrignani A."/>
            <person name="Fitzpatrick D."/>
            <person name="Nagy I."/>
            <person name="Doyle S."/>
            <person name="Anderson J.B."/>
            <person name="Grigoriev I.V."/>
            <person name="Gueldener U."/>
            <person name="Muensterkoetter M."/>
            <person name="Nagy L.G."/>
        </authorList>
    </citation>
    <scope>NUCLEOTIDE SEQUENCE [LARGE SCALE GENOMIC DNA]</scope>
    <source>
        <strain evidence="3">Ar21-2</strain>
    </source>
</reference>
<dbReference type="EMBL" id="KZ293854">
    <property type="protein sequence ID" value="PBK79035.1"/>
    <property type="molecule type" value="Genomic_DNA"/>
</dbReference>
<keyword evidence="1" id="KW-0732">Signal</keyword>
<organism evidence="2 3">
    <name type="scientific">Armillaria gallica</name>
    <name type="common">Bulbous honey fungus</name>
    <name type="synonym">Armillaria bulbosa</name>
    <dbReference type="NCBI Taxonomy" id="47427"/>
    <lineage>
        <taxon>Eukaryota</taxon>
        <taxon>Fungi</taxon>
        <taxon>Dikarya</taxon>
        <taxon>Basidiomycota</taxon>
        <taxon>Agaricomycotina</taxon>
        <taxon>Agaricomycetes</taxon>
        <taxon>Agaricomycetidae</taxon>
        <taxon>Agaricales</taxon>
        <taxon>Marasmiineae</taxon>
        <taxon>Physalacriaceae</taxon>
        <taxon>Armillaria</taxon>
    </lineage>
</organism>
<dbReference type="STRING" id="47427.A0A2H3C7I9"/>
<evidence type="ECO:0000313" key="2">
    <source>
        <dbReference type="EMBL" id="PBK79035.1"/>
    </source>
</evidence>
<name>A0A2H3C7I9_ARMGA</name>
<gene>
    <name evidence="2" type="ORF">ARMGADRAFT_1093526</name>
</gene>
<feature type="chain" id="PRO_5013614963" description="RNI-like protein" evidence="1">
    <location>
        <begin position="21"/>
        <end position="238"/>
    </location>
</feature>
<dbReference type="Proteomes" id="UP000217790">
    <property type="component" value="Unassembled WGS sequence"/>
</dbReference>
<keyword evidence="3" id="KW-1185">Reference proteome</keyword>
<proteinExistence type="predicted"/>
<sequence>MLQNYTLCLWTVFRMSYISACQTNIHYFDYRSRNISAPQCRRFPNATTAIVHRCDLELFNTSDLPFCRLLLDNVILHGNPISQKTIPYLTSLELVSTDQEVDGTTYHAGVIRSLVQHVSRSLTELTLTTVDFTSTNALSILRMTPNIVRLSIVEQNKVQRDLITSDFIEGFDDRRMLPKLQHLQLVWSGDMDEAVVMDMVEHRAFTFVVISVRMGGELRQDTLTRVDDLRKRGTTITL</sequence>
<evidence type="ECO:0000256" key="1">
    <source>
        <dbReference type="SAM" id="SignalP"/>
    </source>
</evidence>
<evidence type="ECO:0008006" key="4">
    <source>
        <dbReference type="Google" id="ProtNLM"/>
    </source>
</evidence>
<dbReference type="InParanoid" id="A0A2H3C7I9"/>
<evidence type="ECO:0000313" key="3">
    <source>
        <dbReference type="Proteomes" id="UP000217790"/>
    </source>
</evidence>
<dbReference type="AlphaFoldDB" id="A0A2H3C7I9"/>
<dbReference type="OrthoDB" id="2838453at2759"/>
<protein>
    <recommendedName>
        <fullName evidence="4">RNI-like protein</fullName>
    </recommendedName>
</protein>